<keyword evidence="3" id="KW-1185">Reference proteome</keyword>
<protein>
    <recommendedName>
        <fullName evidence="1">HTH cro/C1-type domain-containing protein</fullName>
    </recommendedName>
</protein>
<dbReference type="Gene3D" id="1.10.260.40">
    <property type="entry name" value="lambda repressor-like DNA-binding domains"/>
    <property type="match status" value="1"/>
</dbReference>
<dbReference type="EMBL" id="VWPK01000012">
    <property type="protein sequence ID" value="KAA5612491.1"/>
    <property type="molecule type" value="Genomic_DNA"/>
</dbReference>
<dbReference type="InterPro" id="IPR010982">
    <property type="entry name" value="Lambda_DNA-bd_dom_sf"/>
</dbReference>
<gene>
    <name evidence="2" type="ORF">F1189_10000</name>
</gene>
<accession>A0A5M6IW99</accession>
<name>A0A5M6IW99_9PROT</name>
<dbReference type="OrthoDB" id="7271500at2"/>
<reference evidence="2 3" key="1">
    <citation type="submission" date="2019-09" db="EMBL/GenBank/DDBJ databases">
        <title>Genome sequence of Rhodovastum atsumiense, a diverse member of the Acetobacteraceae family of non-sulfur purple photosynthetic bacteria.</title>
        <authorList>
            <person name="Meyer T."/>
            <person name="Kyndt J."/>
        </authorList>
    </citation>
    <scope>NUCLEOTIDE SEQUENCE [LARGE SCALE GENOMIC DNA]</scope>
    <source>
        <strain evidence="2 3">DSM 21279</strain>
    </source>
</reference>
<evidence type="ECO:0000313" key="2">
    <source>
        <dbReference type="EMBL" id="KAA5612491.1"/>
    </source>
</evidence>
<dbReference type="Proteomes" id="UP000325255">
    <property type="component" value="Unassembled WGS sequence"/>
</dbReference>
<dbReference type="GO" id="GO:0003677">
    <property type="term" value="F:DNA binding"/>
    <property type="evidence" value="ECO:0007669"/>
    <property type="project" value="InterPro"/>
</dbReference>
<dbReference type="SUPFAM" id="SSF47413">
    <property type="entry name" value="lambda repressor-like DNA-binding domains"/>
    <property type="match status" value="1"/>
</dbReference>
<dbReference type="AlphaFoldDB" id="A0A5M6IW99"/>
<dbReference type="RefSeq" id="WP_150040590.1">
    <property type="nucleotide sequence ID" value="NZ_OW485601.1"/>
</dbReference>
<sequence length="138" mass="15428">MDIDIPPMVERIESRLERLDIPAEEACRRAGLPPDFLFRLQAGKQPVPRGRRLVRLAEALETSVSYLVGLDPDTQPPPELLEEDQGSLGLLAGDEEALLRAYRRLDVSSRAAILRVLHKMAGPEPEPEVTTAKRRRKG</sequence>
<organism evidence="2 3">
    <name type="scientific">Rhodovastum atsumiense</name>
    <dbReference type="NCBI Taxonomy" id="504468"/>
    <lineage>
        <taxon>Bacteria</taxon>
        <taxon>Pseudomonadati</taxon>
        <taxon>Pseudomonadota</taxon>
        <taxon>Alphaproteobacteria</taxon>
        <taxon>Acetobacterales</taxon>
        <taxon>Acetobacteraceae</taxon>
        <taxon>Rhodovastum</taxon>
    </lineage>
</organism>
<proteinExistence type="predicted"/>
<evidence type="ECO:0000313" key="3">
    <source>
        <dbReference type="Proteomes" id="UP000325255"/>
    </source>
</evidence>
<comment type="caution">
    <text evidence="2">The sequence shown here is derived from an EMBL/GenBank/DDBJ whole genome shotgun (WGS) entry which is preliminary data.</text>
</comment>
<dbReference type="SMART" id="SM00530">
    <property type="entry name" value="HTH_XRE"/>
    <property type="match status" value="1"/>
</dbReference>
<feature type="domain" description="HTH cro/C1-type" evidence="1">
    <location>
        <begin position="11"/>
        <end position="67"/>
    </location>
</feature>
<evidence type="ECO:0000259" key="1">
    <source>
        <dbReference type="SMART" id="SM00530"/>
    </source>
</evidence>
<dbReference type="InterPro" id="IPR001387">
    <property type="entry name" value="Cro/C1-type_HTH"/>
</dbReference>